<comment type="caution">
    <text evidence="1">The sequence shown here is derived from an EMBL/GenBank/DDBJ whole genome shotgun (WGS) entry which is preliminary data.</text>
</comment>
<protein>
    <submittedName>
        <fullName evidence="1">Uncharacterized protein</fullName>
    </submittedName>
</protein>
<proteinExistence type="predicted"/>
<gene>
    <name evidence="1" type="ORF">C9I88_16540</name>
</gene>
<accession>A0A2T3MF88</accession>
<name>A0A2T3MF88_9GAMM</name>
<sequence length="63" mass="6889">MKLNPKGLTTMTHSTANHSTITNQLEATKVSSLESKDSNKNEIISHFKAAKHAKQKIEGVIIS</sequence>
<dbReference type="AlphaFoldDB" id="A0A2T3MF88"/>
<reference evidence="1 2" key="1">
    <citation type="submission" date="2018-01" db="EMBL/GenBank/DDBJ databases">
        <title>Whole genome sequencing of Histamine producing bacteria.</title>
        <authorList>
            <person name="Butler K."/>
        </authorList>
    </citation>
    <scope>NUCLEOTIDE SEQUENCE [LARGE SCALE GENOMIC DNA]</scope>
    <source>
        <strain evidence="1 2">NCIMB 13481</strain>
    </source>
</reference>
<dbReference type="EMBL" id="PYLW01000023">
    <property type="protein sequence ID" value="PSV92456.1"/>
    <property type="molecule type" value="Genomic_DNA"/>
</dbReference>
<organism evidence="1 2">
    <name type="scientific">Photobacterium iliopiscarium</name>
    <dbReference type="NCBI Taxonomy" id="56192"/>
    <lineage>
        <taxon>Bacteria</taxon>
        <taxon>Pseudomonadati</taxon>
        <taxon>Pseudomonadota</taxon>
        <taxon>Gammaproteobacteria</taxon>
        <taxon>Vibrionales</taxon>
        <taxon>Vibrionaceae</taxon>
        <taxon>Photobacterium</taxon>
    </lineage>
</organism>
<evidence type="ECO:0000313" key="2">
    <source>
        <dbReference type="Proteomes" id="UP000241954"/>
    </source>
</evidence>
<dbReference type="Proteomes" id="UP000241954">
    <property type="component" value="Unassembled WGS sequence"/>
</dbReference>
<evidence type="ECO:0000313" key="1">
    <source>
        <dbReference type="EMBL" id="PSV92456.1"/>
    </source>
</evidence>